<dbReference type="RefSeq" id="WP_056944578.1">
    <property type="nucleotide sequence ID" value="NZ_AZDT01000055.1"/>
</dbReference>
<dbReference type="Proteomes" id="UP000051162">
    <property type="component" value="Unassembled WGS sequence"/>
</dbReference>
<dbReference type="OrthoDB" id="2306834at2"/>
<dbReference type="Gene3D" id="2.60.120.200">
    <property type="match status" value="1"/>
</dbReference>
<dbReference type="GeneID" id="84783258"/>
<accession>A0A0R1JQT1</accession>
<dbReference type="STRING" id="1423773.FD30_GL000250"/>
<evidence type="ECO:0000313" key="5">
    <source>
        <dbReference type="Proteomes" id="UP000051162"/>
    </source>
</evidence>
<dbReference type="InterPro" id="IPR013320">
    <property type="entry name" value="ConA-like_dom_sf"/>
</dbReference>
<dbReference type="AlphaFoldDB" id="A0A0R1JQT1"/>
<feature type="signal peptide" evidence="2">
    <location>
        <begin position="1"/>
        <end position="23"/>
    </location>
</feature>
<evidence type="ECO:0000259" key="3">
    <source>
        <dbReference type="Pfam" id="PF13731"/>
    </source>
</evidence>
<feature type="chain" id="PRO_5039355693" description="WxL domain-containing protein" evidence="2">
    <location>
        <begin position="24"/>
        <end position="713"/>
    </location>
</feature>
<feature type="compositionally biased region" description="Polar residues" evidence="1">
    <location>
        <begin position="280"/>
        <end position="290"/>
    </location>
</feature>
<keyword evidence="5" id="KW-1185">Reference proteome</keyword>
<dbReference type="InterPro" id="IPR056573">
    <property type="entry name" value="Lectin_L-type_dom"/>
</dbReference>
<dbReference type="EMBL" id="AZDT01000055">
    <property type="protein sequence ID" value="KRK73677.1"/>
    <property type="molecule type" value="Genomic_DNA"/>
</dbReference>
<dbReference type="SUPFAM" id="SSF49899">
    <property type="entry name" value="Concanavalin A-like lectins/glucanases"/>
    <property type="match status" value="1"/>
</dbReference>
<proteinExistence type="predicted"/>
<feature type="domain" description="WxL" evidence="3">
    <location>
        <begin position="540"/>
        <end position="712"/>
    </location>
</feature>
<keyword evidence="2" id="KW-0732">Signal</keyword>
<evidence type="ECO:0000313" key="4">
    <source>
        <dbReference type="EMBL" id="KRK73677.1"/>
    </source>
</evidence>
<sequence length="713" mass="76571">MRLKKWLGLLLALGLFMTGSVTAKADADYDNALKTAPQGIALDQIFTPGTTANNKAAVVDTTNPAITGTQAVMVTNAKNQFGTIWSTDENAFDLNTDEKASMWIYFGNRGKKAADGMAFVLQNDPRGLGATPTFGKKVSGETLGAWGVDNDKSQSDVNELAKLAIQNSWALEFDTHLNTSNSASNAGDADSFDAGDKLTGPHIAANYPGEGSSYTYVAKKSGVWPLQTTVYYATLDHGNLIQGDNYDFLANGQWHHVTLDWDATAKQMTYTFDDKDPATGQDQTGTTRSMTVDPKIIDPDNTGKIRWGFTGATGEDYANNLIIFEGVPGLVDVSAKSTLTDLTTQREIQDGEAVLGQDKLRLDYQLTYKGGKQDWKDVVAKLNLPDRVAFNQIKITYANGETADIDPSAISDQQLTYQLTQALSAKNPTATISLTGEAADEKQVFQIPAAVGTFSAVNGVTTTDTPAFTLNPKLDIDLYRISSKEVTIDAGETTTIQGQVLIPEGIVLTNDDLIVHPTVNGQVQDSYKINDPDDDLSGKVLFTPKASDLKPGKNTVDIYVKDVYGNQSSSFTVTINVTGGLAFDSVAKHSSFQATQLTGQTQEVGRTSDWEVKISDTRQAGSQWQLQVAATPFKSQDGDTLAGELVYRNGTQKTPVTSTATTISTGQASGNGDLTNVVDDWNQQTGLKLTVNGDAVSGDYSSEITWTLSDTPT</sequence>
<dbReference type="InterPro" id="IPR027994">
    <property type="entry name" value="WxL_dom"/>
</dbReference>
<organism evidence="4 5">
    <name type="scientific">Levilactobacillus namurensis DSM 19117</name>
    <dbReference type="NCBI Taxonomy" id="1423773"/>
    <lineage>
        <taxon>Bacteria</taxon>
        <taxon>Bacillati</taxon>
        <taxon>Bacillota</taxon>
        <taxon>Bacilli</taxon>
        <taxon>Lactobacillales</taxon>
        <taxon>Lactobacillaceae</taxon>
        <taxon>Levilactobacillus</taxon>
    </lineage>
</organism>
<dbReference type="Pfam" id="PF13731">
    <property type="entry name" value="WxL"/>
    <property type="match status" value="1"/>
</dbReference>
<feature type="region of interest" description="Disordered" evidence="1">
    <location>
        <begin position="274"/>
        <end position="294"/>
    </location>
</feature>
<reference evidence="4 5" key="1">
    <citation type="journal article" date="2015" name="Genome Announc.">
        <title>Expanding the biotechnology potential of lactobacilli through comparative genomics of 213 strains and associated genera.</title>
        <authorList>
            <person name="Sun Z."/>
            <person name="Harris H.M."/>
            <person name="McCann A."/>
            <person name="Guo C."/>
            <person name="Argimon S."/>
            <person name="Zhang W."/>
            <person name="Yang X."/>
            <person name="Jeffery I.B."/>
            <person name="Cooney J.C."/>
            <person name="Kagawa T.F."/>
            <person name="Liu W."/>
            <person name="Song Y."/>
            <person name="Salvetti E."/>
            <person name="Wrobel A."/>
            <person name="Rasinkangas P."/>
            <person name="Parkhill J."/>
            <person name="Rea M.C."/>
            <person name="O'Sullivan O."/>
            <person name="Ritari J."/>
            <person name="Douillard F.P."/>
            <person name="Paul Ross R."/>
            <person name="Yang R."/>
            <person name="Briner A.E."/>
            <person name="Felis G.E."/>
            <person name="de Vos W.M."/>
            <person name="Barrangou R."/>
            <person name="Klaenhammer T.R."/>
            <person name="Caufield P.W."/>
            <person name="Cui Y."/>
            <person name="Zhang H."/>
            <person name="O'Toole P.W."/>
        </authorList>
    </citation>
    <scope>NUCLEOTIDE SEQUENCE [LARGE SCALE GENOMIC DNA]</scope>
    <source>
        <strain evidence="4 5">DSM 19117</strain>
    </source>
</reference>
<comment type="caution">
    <text evidence="4">The sequence shown here is derived from an EMBL/GenBank/DDBJ whole genome shotgun (WGS) entry which is preliminary data.</text>
</comment>
<protein>
    <recommendedName>
        <fullName evidence="3">WxL domain-containing protein</fullName>
    </recommendedName>
</protein>
<dbReference type="PATRIC" id="fig|1423773.3.peg.254"/>
<gene>
    <name evidence="4" type="ORF">FD30_GL000250</name>
</gene>
<evidence type="ECO:0000256" key="1">
    <source>
        <dbReference type="SAM" id="MobiDB-lite"/>
    </source>
</evidence>
<evidence type="ECO:0000256" key="2">
    <source>
        <dbReference type="SAM" id="SignalP"/>
    </source>
</evidence>
<name>A0A0R1JQT1_9LACO</name>
<dbReference type="CDD" id="cd01951">
    <property type="entry name" value="lectin_L-type"/>
    <property type="match status" value="1"/>
</dbReference>
<dbReference type="Pfam" id="PF18483">
    <property type="entry name" value="Lectin_L-type_dom"/>
    <property type="match status" value="1"/>
</dbReference>